<evidence type="ECO:0000256" key="1">
    <source>
        <dbReference type="ARBA" id="ARBA00005278"/>
    </source>
</evidence>
<dbReference type="PIRSF" id="PIRSF005690">
    <property type="entry name" value="GerBA"/>
    <property type="match status" value="1"/>
</dbReference>
<keyword evidence="3" id="KW-0812">Transmembrane</keyword>
<name>A0AAP5LM28_PAEAM</name>
<dbReference type="GO" id="GO:0009847">
    <property type="term" value="P:spore germination"/>
    <property type="evidence" value="ECO:0007669"/>
    <property type="project" value="InterPro"/>
</dbReference>
<dbReference type="InterPro" id="IPR050768">
    <property type="entry name" value="UPF0353/GerABKA_families"/>
</dbReference>
<reference evidence="4" key="1">
    <citation type="submission" date="2023-07" db="EMBL/GenBank/DDBJ databases">
        <title>Sorghum-associated microbial communities from plants grown in Nebraska, USA.</title>
        <authorList>
            <person name="Schachtman D."/>
        </authorList>
    </citation>
    <scope>NUCLEOTIDE SEQUENCE</scope>
    <source>
        <strain evidence="4">BE80</strain>
    </source>
</reference>
<evidence type="ECO:0000256" key="2">
    <source>
        <dbReference type="ARBA" id="ARBA00023136"/>
    </source>
</evidence>
<evidence type="ECO:0000313" key="4">
    <source>
        <dbReference type="EMBL" id="MDR6722420.1"/>
    </source>
</evidence>
<dbReference type="EMBL" id="JAVDTR010000002">
    <property type="protein sequence ID" value="MDR6722420.1"/>
    <property type="molecule type" value="Genomic_DNA"/>
</dbReference>
<dbReference type="PANTHER" id="PTHR22550:SF5">
    <property type="entry name" value="LEUCINE ZIPPER PROTEIN 4"/>
    <property type="match status" value="1"/>
</dbReference>
<dbReference type="Proteomes" id="UP001254832">
    <property type="component" value="Unassembled WGS sequence"/>
</dbReference>
<comment type="similarity">
    <text evidence="1">Belongs to the GerABKA family.</text>
</comment>
<gene>
    <name evidence="4" type="ORF">J2W91_000868</name>
</gene>
<dbReference type="PANTHER" id="PTHR22550">
    <property type="entry name" value="SPORE GERMINATION PROTEIN"/>
    <property type="match status" value="1"/>
</dbReference>
<dbReference type="RefSeq" id="WP_056700421.1">
    <property type="nucleotide sequence ID" value="NZ_JAVDTR010000002.1"/>
</dbReference>
<dbReference type="AlphaFoldDB" id="A0AAP5LM28"/>
<feature type="transmembrane region" description="Helical" evidence="3">
    <location>
        <begin position="406"/>
        <end position="430"/>
    </location>
</feature>
<organism evidence="4 5">
    <name type="scientific">Paenibacillus amylolyticus</name>
    <dbReference type="NCBI Taxonomy" id="1451"/>
    <lineage>
        <taxon>Bacteria</taxon>
        <taxon>Bacillati</taxon>
        <taxon>Bacillota</taxon>
        <taxon>Bacilli</taxon>
        <taxon>Bacillales</taxon>
        <taxon>Paenibacillaceae</taxon>
        <taxon>Paenibacillus</taxon>
    </lineage>
</organism>
<dbReference type="InterPro" id="IPR004995">
    <property type="entry name" value="Spore_Ger"/>
</dbReference>
<evidence type="ECO:0000313" key="5">
    <source>
        <dbReference type="Proteomes" id="UP001254832"/>
    </source>
</evidence>
<feature type="transmembrane region" description="Helical" evidence="3">
    <location>
        <begin position="280"/>
        <end position="302"/>
    </location>
</feature>
<keyword evidence="3" id="KW-1133">Transmembrane helix</keyword>
<protein>
    <submittedName>
        <fullName evidence="4">Spore germination protein KA</fullName>
    </submittedName>
</protein>
<proteinExistence type="inferred from homology"/>
<dbReference type="GO" id="GO:0016020">
    <property type="term" value="C:membrane"/>
    <property type="evidence" value="ECO:0007669"/>
    <property type="project" value="InterPro"/>
</dbReference>
<dbReference type="Pfam" id="PF03323">
    <property type="entry name" value="GerA"/>
    <property type="match status" value="1"/>
</dbReference>
<accession>A0AAP5LM28</accession>
<sequence length="482" mass="53931">METGSTLEQVKTRLLGATDVVYQPFQIGTIHCELIYIQSIVDTATMREAIVKPLLEEASRAEIDPMLTARIVSGSFFTLDSHLTESSEQLVSDIVSGNAVLHFEGLPNWIVFSIQNYQKRSIPESTNEVVVVGPQEAFIEDIHANMSLLRHKIKHPDFKMIQFTIGKYTKTVVYVVYIEGLCKPDILENVLNSLNEIDMDSSLGVSYLSEFLEDHPLSPFPQYQYTERPDSVAAALVEGRISVMQDGTPFSILIPVTFFSLMQSSEDYYQRFHSASFIRIIRLLFAFFAFLLPSVYVAVTTFHPEIIPTNLLITIASARENIPFPALVEAFIMEITFEGLREAGIRIPKPLGQTVSIIGGIVIGQAAVQAGIVSAPLVIVVSITGIAAFIIPHFELGLSFRLLRFPVLLVGGTLGLFGVVISIYLIYWYMVSLRSFGVPYMQPFAPLVLRDIKDTFIRVPWFLMKKRTKAYAADNETRQDTP</sequence>
<feature type="transmembrane region" description="Helical" evidence="3">
    <location>
        <begin position="374"/>
        <end position="394"/>
    </location>
</feature>
<keyword evidence="2 3" id="KW-0472">Membrane</keyword>
<evidence type="ECO:0000256" key="3">
    <source>
        <dbReference type="SAM" id="Phobius"/>
    </source>
</evidence>
<comment type="caution">
    <text evidence="4">The sequence shown here is derived from an EMBL/GenBank/DDBJ whole genome shotgun (WGS) entry which is preliminary data.</text>
</comment>